<keyword evidence="1" id="KW-0472">Membrane</keyword>
<evidence type="ECO:0000313" key="2">
    <source>
        <dbReference type="EMBL" id="PAJ69027.1"/>
    </source>
</evidence>
<feature type="transmembrane region" description="Helical" evidence="1">
    <location>
        <begin position="91"/>
        <end position="115"/>
    </location>
</feature>
<organism evidence="2 3">
    <name type="scientific">Corynebacterium hadale</name>
    <dbReference type="NCBI Taxonomy" id="2026255"/>
    <lineage>
        <taxon>Bacteria</taxon>
        <taxon>Bacillati</taxon>
        <taxon>Actinomycetota</taxon>
        <taxon>Actinomycetes</taxon>
        <taxon>Mycobacteriales</taxon>
        <taxon>Corynebacteriaceae</taxon>
        <taxon>Corynebacterium</taxon>
    </lineage>
</organism>
<accession>A0A269PBV3</accession>
<reference evidence="2 3" key="1">
    <citation type="submission" date="2017-08" db="EMBL/GenBank/DDBJ databases">
        <authorList>
            <person name="de Groot N.N."/>
        </authorList>
    </citation>
    <scope>NUCLEOTIDE SEQUENCE [LARGE SCALE GENOMIC DNA]</scope>
    <source>
        <strain evidence="2 3">NBT06-6</strain>
    </source>
</reference>
<evidence type="ECO:0000313" key="3">
    <source>
        <dbReference type="Proteomes" id="UP000215771"/>
    </source>
</evidence>
<dbReference type="AlphaFoldDB" id="A0A269PBV3"/>
<comment type="caution">
    <text evidence="2">The sequence shown here is derived from an EMBL/GenBank/DDBJ whole genome shotgun (WGS) entry which is preliminary data.</text>
</comment>
<feature type="transmembrane region" description="Helical" evidence="1">
    <location>
        <begin position="37"/>
        <end position="70"/>
    </location>
</feature>
<feature type="transmembrane region" description="Helical" evidence="1">
    <location>
        <begin position="196"/>
        <end position="214"/>
    </location>
</feature>
<protein>
    <recommendedName>
        <fullName evidence="4">DUF624 domain-containing protein</fullName>
    </recommendedName>
</protein>
<evidence type="ECO:0000256" key="1">
    <source>
        <dbReference type="SAM" id="Phobius"/>
    </source>
</evidence>
<dbReference type="Proteomes" id="UP000215771">
    <property type="component" value="Unassembled WGS sequence"/>
</dbReference>
<sequence>MQEEHSRAGTVRIRPALTWGWAAATSNWRLWVPCTAVALLITVVSLALCYYVTPLVVAALVIPFATVTALRQTRERAPRLRKMTTLLYKETLLTALLVVFVFVACFTLWSTVVAFSGGVDGFFPSGALWLGGGAIVLLNVLAPWLTQIIYYSASGMSMWDATRPGVVAGSRNYAPLLGLAVLLTLLNAAGALLAGVGLLVTLPVALLAFAHAYLQASGGQVPSNHAANPQ</sequence>
<dbReference type="EMBL" id="NQMQ01000019">
    <property type="protein sequence ID" value="PAJ69027.1"/>
    <property type="molecule type" value="Genomic_DNA"/>
</dbReference>
<feature type="transmembrane region" description="Helical" evidence="1">
    <location>
        <begin position="127"/>
        <end position="151"/>
    </location>
</feature>
<proteinExistence type="predicted"/>
<keyword evidence="1" id="KW-0812">Transmembrane</keyword>
<evidence type="ECO:0008006" key="4">
    <source>
        <dbReference type="Google" id="ProtNLM"/>
    </source>
</evidence>
<keyword evidence="1" id="KW-1133">Transmembrane helix</keyword>
<name>A0A269PBV3_9CORY</name>
<gene>
    <name evidence="2" type="ORF">CIG21_09220</name>
</gene>
<dbReference type="RefSeq" id="WP_095278400.1">
    <property type="nucleotide sequence ID" value="NZ_CP047655.1"/>
</dbReference>